<dbReference type="AlphaFoldDB" id="Q1IT84"/>
<dbReference type="HOGENOM" id="CLU_454751_0_0_0"/>
<evidence type="ECO:0000256" key="2">
    <source>
        <dbReference type="SAM" id="SignalP"/>
    </source>
</evidence>
<accession>Q1IT84</accession>
<gene>
    <name evidence="3" type="ordered locus">Acid345_0913</name>
</gene>
<dbReference type="KEGG" id="aba:Acid345_0913"/>
<dbReference type="EnsemblBacteria" id="ABF39916">
    <property type="protein sequence ID" value="ABF39916"/>
    <property type="gene ID" value="Acid345_0913"/>
</dbReference>
<sequence length="601" mass="64827">MGFLVKESFLLVLLSVSLITPAGTQSQSPNQSELVIRATTRMVSVDAVVTDKEGRPVTNLTKDDFTILEDGKPQTVASYAVSEAGATSQQRPKAQPVLPPHVTTNRPDVVESSDRIAVLLLDGLNTPPQNQNYLKQQMLKFLAEHFDPSRKLAVVVLSEKLIVLQTFTSDPALLKTALQKFQAVAPAVARNAGEWDLSTTYVSTPEISLPPEAHGGPDSSGADPTQVPTSGGSSDTFANDIAYMMRRFENEAQNFARDTRVNITLDALQQIARFLSGQRGRKSLLWFSTAFPVAVSGINPEDLSTSRNYGDKLRVTTNLLNDAHVAIYAIDAAGLAGGALGDASQSGRDATGRIMLTVEANRKLAKDEFARMATDDTLERAALDTGGRFFHANDISNSIALSLDEAGSYYMLSYYPTNKKWDGKFRQVRVKVNRPGLTVRSRQGYFAIDAARKNAGTKTDDLKAAVSSIALPSTQVTFMARALPPAKNSELMVEFAVDSNTVSFETVARPSGSGTQVARQNCNLSFEVQAFTPDGKLVKGAGQSADADLEPETYERVRKQGIPMKVPISLNAGKYMLHLGVRDNHTGLIGTAELPVVVGGS</sequence>
<protein>
    <recommendedName>
        <fullName evidence="5">VWFA-related domain-containing protein</fullName>
    </recommendedName>
</protein>
<feature type="compositionally biased region" description="Polar residues" evidence="1">
    <location>
        <begin position="222"/>
        <end position="232"/>
    </location>
</feature>
<dbReference type="InterPro" id="IPR017802">
    <property type="entry name" value="VWFA-rel_acidobac-type"/>
</dbReference>
<dbReference type="NCBIfam" id="TIGR03436">
    <property type="entry name" value="acidobact_VWFA"/>
    <property type="match status" value="1"/>
</dbReference>
<organism evidence="3 4">
    <name type="scientific">Koribacter versatilis (strain Ellin345)</name>
    <dbReference type="NCBI Taxonomy" id="204669"/>
    <lineage>
        <taxon>Bacteria</taxon>
        <taxon>Pseudomonadati</taxon>
        <taxon>Acidobacteriota</taxon>
        <taxon>Terriglobia</taxon>
        <taxon>Terriglobales</taxon>
        <taxon>Candidatus Korobacteraceae</taxon>
        <taxon>Candidatus Korobacter</taxon>
    </lineage>
</organism>
<proteinExistence type="predicted"/>
<keyword evidence="4" id="KW-1185">Reference proteome</keyword>
<evidence type="ECO:0000313" key="3">
    <source>
        <dbReference type="EMBL" id="ABF39916.1"/>
    </source>
</evidence>
<dbReference type="Proteomes" id="UP000002432">
    <property type="component" value="Chromosome"/>
</dbReference>
<dbReference type="EMBL" id="CP000360">
    <property type="protein sequence ID" value="ABF39916.1"/>
    <property type="molecule type" value="Genomic_DNA"/>
</dbReference>
<evidence type="ECO:0000313" key="4">
    <source>
        <dbReference type="Proteomes" id="UP000002432"/>
    </source>
</evidence>
<name>Q1IT84_KORVE</name>
<dbReference type="eggNOG" id="COG2304">
    <property type="taxonomic scope" value="Bacteria"/>
</dbReference>
<evidence type="ECO:0008006" key="5">
    <source>
        <dbReference type="Google" id="ProtNLM"/>
    </source>
</evidence>
<feature type="region of interest" description="Disordered" evidence="1">
    <location>
        <begin position="206"/>
        <end position="232"/>
    </location>
</feature>
<keyword evidence="2" id="KW-0732">Signal</keyword>
<feature type="signal peptide" evidence="2">
    <location>
        <begin position="1"/>
        <end position="22"/>
    </location>
</feature>
<dbReference type="STRING" id="204669.Acid345_0913"/>
<evidence type="ECO:0000256" key="1">
    <source>
        <dbReference type="SAM" id="MobiDB-lite"/>
    </source>
</evidence>
<feature type="chain" id="PRO_5004191258" description="VWFA-related domain-containing protein" evidence="2">
    <location>
        <begin position="23"/>
        <end position="601"/>
    </location>
</feature>
<reference evidence="3 4" key="1">
    <citation type="journal article" date="2009" name="Appl. Environ. Microbiol.">
        <title>Three genomes from the phylum Acidobacteria provide insight into the lifestyles of these microorganisms in soils.</title>
        <authorList>
            <person name="Ward N.L."/>
            <person name="Challacombe J.F."/>
            <person name="Janssen P.H."/>
            <person name="Henrissat B."/>
            <person name="Coutinho P.M."/>
            <person name="Wu M."/>
            <person name="Xie G."/>
            <person name="Haft D.H."/>
            <person name="Sait M."/>
            <person name="Badger J."/>
            <person name="Barabote R.D."/>
            <person name="Bradley B."/>
            <person name="Brettin T.S."/>
            <person name="Brinkac L.M."/>
            <person name="Bruce D."/>
            <person name="Creasy T."/>
            <person name="Daugherty S.C."/>
            <person name="Davidsen T.M."/>
            <person name="DeBoy R.T."/>
            <person name="Detter J.C."/>
            <person name="Dodson R.J."/>
            <person name="Durkin A.S."/>
            <person name="Ganapathy A."/>
            <person name="Gwinn-Giglio M."/>
            <person name="Han C.S."/>
            <person name="Khouri H."/>
            <person name="Kiss H."/>
            <person name="Kothari S.P."/>
            <person name="Madupu R."/>
            <person name="Nelson K.E."/>
            <person name="Nelson W.C."/>
            <person name="Paulsen I."/>
            <person name="Penn K."/>
            <person name="Ren Q."/>
            <person name="Rosovitz M.J."/>
            <person name="Selengut J.D."/>
            <person name="Shrivastava S."/>
            <person name="Sullivan S.A."/>
            <person name="Tapia R."/>
            <person name="Thompson L.S."/>
            <person name="Watkins K.L."/>
            <person name="Yang Q."/>
            <person name="Yu C."/>
            <person name="Zafar N."/>
            <person name="Zhou L."/>
            <person name="Kuske C.R."/>
        </authorList>
    </citation>
    <scope>NUCLEOTIDE SEQUENCE [LARGE SCALE GENOMIC DNA]</scope>
    <source>
        <strain evidence="3 4">Ellin345</strain>
    </source>
</reference>